<organism evidence="2 3">
    <name type="scientific">[Torrubiella] hemipterigena</name>
    <dbReference type="NCBI Taxonomy" id="1531966"/>
    <lineage>
        <taxon>Eukaryota</taxon>
        <taxon>Fungi</taxon>
        <taxon>Dikarya</taxon>
        <taxon>Ascomycota</taxon>
        <taxon>Pezizomycotina</taxon>
        <taxon>Sordariomycetes</taxon>
        <taxon>Hypocreomycetidae</taxon>
        <taxon>Hypocreales</taxon>
        <taxon>Clavicipitaceae</taxon>
        <taxon>Clavicipitaceae incertae sedis</taxon>
        <taxon>'Torrubiella' clade</taxon>
    </lineage>
</organism>
<feature type="compositionally biased region" description="Polar residues" evidence="1">
    <location>
        <begin position="47"/>
        <end position="60"/>
    </location>
</feature>
<evidence type="ECO:0000313" key="3">
    <source>
        <dbReference type="Proteomes" id="UP000039046"/>
    </source>
</evidence>
<feature type="region of interest" description="Disordered" evidence="1">
    <location>
        <begin position="216"/>
        <end position="248"/>
    </location>
</feature>
<feature type="compositionally biased region" description="Low complexity" evidence="1">
    <location>
        <begin position="225"/>
        <end position="248"/>
    </location>
</feature>
<dbReference type="Proteomes" id="UP000039046">
    <property type="component" value="Unassembled WGS sequence"/>
</dbReference>
<dbReference type="AlphaFoldDB" id="A0A0A1TNL2"/>
<evidence type="ECO:0000313" key="2">
    <source>
        <dbReference type="EMBL" id="CEJ92122.1"/>
    </source>
</evidence>
<feature type="region of interest" description="Disordered" evidence="1">
    <location>
        <begin position="27"/>
        <end position="62"/>
    </location>
</feature>
<gene>
    <name evidence="2" type="ORF">VHEMI07792</name>
</gene>
<evidence type="ECO:0000256" key="1">
    <source>
        <dbReference type="SAM" id="MobiDB-lite"/>
    </source>
</evidence>
<proteinExistence type="predicted"/>
<dbReference type="HOGENOM" id="CLU_1120782_0_0_1"/>
<dbReference type="EMBL" id="CDHN01000004">
    <property type="protein sequence ID" value="CEJ92122.1"/>
    <property type="molecule type" value="Genomic_DNA"/>
</dbReference>
<protein>
    <submittedName>
        <fullName evidence="2">Uncharacterized protein</fullName>
    </submittedName>
</protein>
<keyword evidence="3" id="KW-1185">Reference proteome</keyword>
<sequence>MNPIPMASGSATPLLAKRFSPTEYAALYMDDTSPRDTTGYSPPPTSLPSSVDPSSPQTPEFTMMTPQEEKPQLYWDTTSQTTAARHHQMEMTAAKLKALALAGQRRVSALEQENKHLKAALAGGIFRGCMQSYQKRFPQDQQQGPPDFSQMVLSVTVMVNNQSVDPTSGSGMAQDWQQQQQQGAMLTASHFKTTMSEIQQCMNPTDLEMIASMGATTQEQPSIPQDGYFSDDGGQQQQQATLQADFQL</sequence>
<reference evidence="2 3" key="1">
    <citation type="journal article" date="2015" name="Genome Announc.">
        <title>Draft Genome Sequence and Gene Annotation of the Entomopathogenic Fungus Verticillium hemipterigenum.</title>
        <authorList>
            <person name="Horn F."/>
            <person name="Habel A."/>
            <person name="Scharf D.H."/>
            <person name="Dworschak J."/>
            <person name="Brakhage A.A."/>
            <person name="Guthke R."/>
            <person name="Hertweck C."/>
            <person name="Linde J."/>
        </authorList>
    </citation>
    <scope>NUCLEOTIDE SEQUENCE [LARGE SCALE GENOMIC DNA]</scope>
</reference>
<accession>A0A0A1TNL2</accession>
<name>A0A0A1TNL2_9HYPO</name>